<reference evidence="2 3" key="1">
    <citation type="submission" date="2018-12" db="EMBL/GenBank/DDBJ databases">
        <title>Complete Genome Sequence of the Corallopyronin A producing Myxobacterium Corallococcus coralloides B035.</title>
        <authorList>
            <person name="Bouhired S.M."/>
            <person name="Rupp O."/>
            <person name="Blom J."/>
            <person name="Schaeberle T.F."/>
            <person name="Kehraus S."/>
            <person name="Schiefer A."/>
            <person name="Pfarr K."/>
            <person name="Goesmann A."/>
            <person name="Hoerauf A."/>
            <person name="Koenig G.M."/>
        </authorList>
    </citation>
    <scope>NUCLEOTIDE SEQUENCE [LARGE SCALE GENOMIC DNA]</scope>
    <source>
        <strain evidence="2 3">B035</strain>
    </source>
</reference>
<dbReference type="RefSeq" id="WP_128799434.1">
    <property type="nucleotide sequence ID" value="NZ_CP034669.1"/>
</dbReference>
<dbReference type="AlphaFoldDB" id="A0A410S2H9"/>
<sequence length="114" mass="12772">MGAWLDGSFEQGVDGPGGWLILKEPELRCPTSGDVLVPVVSDVTRAWDRGPKMRVYARAGVEWLWFIDPLAEGLEIHRLQEGQWRLHEVHLGSGTVNAVPFDAVPLNLSRLWSR</sequence>
<gene>
    <name evidence="2" type="ORF">EJ065_6696</name>
</gene>
<organism evidence="2 3">
    <name type="scientific">Corallococcus coralloides</name>
    <name type="common">Myxococcus coralloides</name>
    <dbReference type="NCBI Taxonomy" id="184914"/>
    <lineage>
        <taxon>Bacteria</taxon>
        <taxon>Pseudomonadati</taxon>
        <taxon>Myxococcota</taxon>
        <taxon>Myxococcia</taxon>
        <taxon>Myxococcales</taxon>
        <taxon>Cystobacterineae</taxon>
        <taxon>Myxococcaceae</taxon>
        <taxon>Corallococcus</taxon>
    </lineage>
</organism>
<evidence type="ECO:0000313" key="2">
    <source>
        <dbReference type="EMBL" id="QAT88221.1"/>
    </source>
</evidence>
<evidence type="ECO:0000259" key="1">
    <source>
        <dbReference type="Pfam" id="PF05685"/>
    </source>
</evidence>
<name>A0A410S2H9_CORCK</name>
<dbReference type="InterPro" id="IPR012296">
    <property type="entry name" value="Nuclease_put_TT1808"/>
</dbReference>
<dbReference type="SUPFAM" id="SSF52980">
    <property type="entry name" value="Restriction endonuclease-like"/>
    <property type="match status" value="1"/>
</dbReference>
<proteinExistence type="predicted"/>
<accession>A0A410S2H9</accession>
<feature type="domain" description="Putative restriction endonuclease" evidence="1">
    <location>
        <begin position="29"/>
        <end position="98"/>
    </location>
</feature>
<dbReference type="InterPro" id="IPR008538">
    <property type="entry name" value="Uma2"/>
</dbReference>
<evidence type="ECO:0000313" key="3">
    <source>
        <dbReference type="Proteomes" id="UP000288758"/>
    </source>
</evidence>
<dbReference type="Pfam" id="PF05685">
    <property type="entry name" value="Uma2"/>
    <property type="match status" value="1"/>
</dbReference>
<dbReference type="EMBL" id="CP034669">
    <property type="protein sequence ID" value="QAT88221.1"/>
    <property type="molecule type" value="Genomic_DNA"/>
</dbReference>
<dbReference type="CDD" id="cd06260">
    <property type="entry name" value="DUF820-like"/>
    <property type="match status" value="1"/>
</dbReference>
<dbReference type="Gene3D" id="3.90.1570.10">
    <property type="entry name" value="tt1808, chain A"/>
    <property type="match status" value="1"/>
</dbReference>
<protein>
    <recommendedName>
        <fullName evidence="1">Putative restriction endonuclease domain-containing protein</fullName>
    </recommendedName>
</protein>
<dbReference type="InterPro" id="IPR011335">
    <property type="entry name" value="Restrct_endonuc-II-like"/>
</dbReference>
<dbReference type="Proteomes" id="UP000288758">
    <property type="component" value="Chromosome"/>
</dbReference>